<sequence>MNIGDAALASGVSAKMIRHYEEIGLIPKAARTDAGYRTYAERDIHLLRFIRQGRLLGFSMKQIAELIGLWLDQSRSSSKVKQLALSHIRELDDKINELQAMKATLERLAHDCHGDARPECPILEGLGGGTCSGPNHSQC</sequence>
<protein>
    <submittedName>
        <fullName evidence="8">Cu(I)-responsive transcriptional regulator</fullName>
    </submittedName>
</protein>
<keyword evidence="5" id="KW-0804">Transcription</keyword>
<evidence type="ECO:0000256" key="3">
    <source>
        <dbReference type="ARBA" id="ARBA00023015"/>
    </source>
</evidence>
<dbReference type="RefSeq" id="WP_378997713.1">
    <property type="nucleotide sequence ID" value="NZ_JBHSMT010000014.1"/>
</dbReference>
<reference evidence="9" key="1">
    <citation type="journal article" date="2019" name="Int. J. Syst. Evol. Microbiol.">
        <title>The Global Catalogue of Microorganisms (GCM) 10K type strain sequencing project: providing services to taxonomists for standard genome sequencing and annotation.</title>
        <authorList>
            <consortium name="The Broad Institute Genomics Platform"/>
            <consortium name="The Broad Institute Genome Sequencing Center for Infectious Disease"/>
            <person name="Wu L."/>
            <person name="Ma J."/>
        </authorList>
    </citation>
    <scope>NUCLEOTIDE SEQUENCE [LARGE SCALE GENOMIC DNA]</scope>
    <source>
        <strain evidence="9">JCM 17066</strain>
    </source>
</reference>
<dbReference type="InterPro" id="IPR000551">
    <property type="entry name" value="MerR-type_HTH_dom"/>
</dbReference>
<proteinExistence type="predicted"/>
<evidence type="ECO:0000256" key="1">
    <source>
        <dbReference type="ARBA" id="ARBA00004496"/>
    </source>
</evidence>
<keyword evidence="3" id="KW-0805">Transcription regulation</keyword>
<dbReference type="EMBL" id="JBHSMT010000014">
    <property type="protein sequence ID" value="MFC5474522.1"/>
    <property type="molecule type" value="Genomic_DNA"/>
</dbReference>
<evidence type="ECO:0000256" key="5">
    <source>
        <dbReference type="ARBA" id="ARBA00023163"/>
    </source>
</evidence>
<dbReference type="Gene3D" id="1.10.1660.10">
    <property type="match status" value="1"/>
</dbReference>
<dbReference type="SUPFAM" id="SSF46955">
    <property type="entry name" value="Putative DNA-binding domain"/>
    <property type="match status" value="1"/>
</dbReference>
<evidence type="ECO:0000256" key="2">
    <source>
        <dbReference type="ARBA" id="ARBA00022490"/>
    </source>
</evidence>
<name>A0ABW0MBT9_9BURK</name>
<feature type="domain" description="HTH merR-type" evidence="7">
    <location>
        <begin position="1"/>
        <end position="69"/>
    </location>
</feature>
<dbReference type="InterPro" id="IPR009061">
    <property type="entry name" value="DNA-bd_dom_put_sf"/>
</dbReference>
<accession>A0ABW0MBT9</accession>
<evidence type="ECO:0000313" key="9">
    <source>
        <dbReference type="Proteomes" id="UP001596045"/>
    </source>
</evidence>
<gene>
    <name evidence="8" type="primary">cueR</name>
    <name evidence="8" type="ORF">ACFPM8_11200</name>
</gene>
<keyword evidence="6" id="KW-0175">Coiled coil</keyword>
<feature type="coiled-coil region" evidence="6">
    <location>
        <begin position="81"/>
        <end position="111"/>
    </location>
</feature>
<dbReference type="Pfam" id="PF00376">
    <property type="entry name" value="MerR"/>
    <property type="match status" value="1"/>
</dbReference>
<evidence type="ECO:0000256" key="6">
    <source>
        <dbReference type="SAM" id="Coils"/>
    </source>
</evidence>
<comment type="caution">
    <text evidence="8">The sequence shown here is derived from an EMBL/GenBank/DDBJ whole genome shotgun (WGS) entry which is preliminary data.</text>
</comment>
<dbReference type="SMART" id="SM00422">
    <property type="entry name" value="HTH_MERR"/>
    <property type="match status" value="1"/>
</dbReference>
<dbReference type="PRINTS" id="PR00040">
    <property type="entry name" value="HTHMERR"/>
</dbReference>
<dbReference type="CDD" id="cd01108">
    <property type="entry name" value="HTH_CueR"/>
    <property type="match status" value="1"/>
</dbReference>
<dbReference type="PANTHER" id="PTHR30204">
    <property type="entry name" value="REDOX-CYCLING DRUG-SENSING TRANSCRIPTIONAL ACTIVATOR SOXR"/>
    <property type="match status" value="1"/>
</dbReference>
<evidence type="ECO:0000259" key="7">
    <source>
        <dbReference type="PROSITE" id="PS50937"/>
    </source>
</evidence>
<dbReference type="PROSITE" id="PS50937">
    <property type="entry name" value="HTH_MERR_2"/>
    <property type="match status" value="1"/>
</dbReference>
<comment type="subcellular location">
    <subcellularLocation>
        <location evidence="1">Cytoplasm</location>
    </subcellularLocation>
</comment>
<dbReference type="PROSITE" id="PS00552">
    <property type="entry name" value="HTH_MERR_1"/>
    <property type="match status" value="1"/>
</dbReference>
<dbReference type="InterPro" id="IPR047057">
    <property type="entry name" value="MerR_fam"/>
</dbReference>
<keyword evidence="4" id="KW-0238">DNA-binding</keyword>
<organism evidence="8 9">
    <name type="scientific">Paraherbaspirillum soli</name>
    <dbReference type="NCBI Taxonomy" id="631222"/>
    <lineage>
        <taxon>Bacteria</taxon>
        <taxon>Pseudomonadati</taxon>
        <taxon>Pseudomonadota</taxon>
        <taxon>Betaproteobacteria</taxon>
        <taxon>Burkholderiales</taxon>
        <taxon>Oxalobacteraceae</taxon>
        <taxon>Paraherbaspirillum</taxon>
    </lineage>
</organism>
<keyword evidence="2" id="KW-0963">Cytoplasm</keyword>
<keyword evidence="9" id="KW-1185">Reference proteome</keyword>
<dbReference type="InterPro" id="IPR015358">
    <property type="entry name" value="Tscrpt_reg_MerR_DNA-bd"/>
</dbReference>
<dbReference type="Pfam" id="PF09278">
    <property type="entry name" value="MerR-DNA-bind"/>
    <property type="match status" value="1"/>
</dbReference>
<dbReference type="InterPro" id="IPR011789">
    <property type="entry name" value="CueR"/>
</dbReference>
<dbReference type="PANTHER" id="PTHR30204:SF94">
    <property type="entry name" value="HEAVY METAL-DEPENDENT TRANSCRIPTIONAL REGULATOR HI_0293-RELATED"/>
    <property type="match status" value="1"/>
</dbReference>
<evidence type="ECO:0000313" key="8">
    <source>
        <dbReference type="EMBL" id="MFC5474522.1"/>
    </source>
</evidence>
<dbReference type="NCBIfam" id="TIGR02044">
    <property type="entry name" value="CueR"/>
    <property type="match status" value="1"/>
</dbReference>
<evidence type="ECO:0000256" key="4">
    <source>
        <dbReference type="ARBA" id="ARBA00023125"/>
    </source>
</evidence>
<dbReference type="Proteomes" id="UP001596045">
    <property type="component" value="Unassembled WGS sequence"/>
</dbReference>